<organism evidence="3 4">
    <name type="scientific">Cirrhinus mrigala</name>
    <name type="common">Mrigala</name>
    <dbReference type="NCBI Taxonomy" id="683832"/>
    <lineage>
        <taxon>Eukaryota</taxon>
        <taxon>Metazoa</taxon>
        <taxon>Chordata</taxon>
        <taxon>Craniata</taxon>
        <taxon>Vertebrata</taxon>
        <taxon>Euteleostomi</taxon>
        <taxon>Actinopterygii</taxon>
        <taxon>Neopterygii</taxon>
        <taxon>Teleostei</taxon>
        <taxon>Ostariophysi</taxon>
        <taxon>Cypriniformes</taxon>
        <taxon>Cyprinidae</taxon>
        <taxon>Labeoninae</taxon>
        <taxon>Labeonini</taxon>
        <taxon>Cirrhinus</taxon>
    </lineage>
</organism>
<accession>A0ABD0NLB8</accession>
<dbReference type="SUPFAM" id="SSF56219">
    <property type="entry name" value="DNase I-like"/>
    <property type="match status" value="1"/>
</dbReference>
<name>A0ABD0NLB8_CIRMR</name>
<proteinExistence type="predicted"/>
<dbReference type="InterPro" id="IPR036691">
    <property type="entry name" value="Endo/exonu/phosph_ase_sf"/>
</dbReference>
<sequence length="351" mass="40195">MLEQIPEKEYHINLAQEMFGSQIYTRGTICIEYKQTQKQGTRRFTEKFIVLCTKDTGETECGGSSGKDKSGANKNRRQKKKATSPEDRNLKQQRKPAFQKTAHKSKTKVKGFWIRLPKIMMSNVCSFSNKIEELEELMEDVENFNSDLMFFTETWLNSNTKNISFKNHMLYRVDRDARLTGKYKGGGLMMLVNEAWATDVEVENIMITPHYELMVASIIPHDHPEDAPPLTFILVYVPGPDFAQAAAEIIGFYSDAVERYPGGPIFLLGDFNRCEITLKDVEQYVTCPTREENILDKCYGNVPGAYRSERRPPLGKSDHNVIHLIPKDISDESDSSEDDKCTHDNTKPRKK</sequence>
<keyword evidence="1" id="KW-0175">Coiled coil</keyword>
<reference evidence="3 4" key="1">
    <citation type="submission" date="2024-05" db="EMBL/GenBank/DDBJ databases">
        <title>Genome sequencing and assembly of Indian major carp, Cirrhinus mrigala (Hamilton, 1822).</title>
        <authorList>
            <person name="Mohindra V."/>
            <person name="Chowdhury L.M."/>
            <person name="Lal K."/>
            <person name="Jena J.K."/>
        </authorList>
    </citation>
    <scope>NUCLEOTIDE SEQUENCE [LARGE SCALE GENOMIC DNA]</scope>
    <source>
        <strain evidence="3">CM1030</strain>
        <tissue evidence="3">Blood</tissue>
    </source>
</reference>
<evidence type="ECO:0000313" key="3">
    <source>
        <dbReference type="EMBL" id="KAL0162011.1"/>
    </source>
</evidence>
<gene>
    <name evidence="3" type="ORF">M9458_041407</name>
</gene>
<evidence type="ECO:0000256" key="1">
    <source>
        <dbReference type="SAM" id="Coils"/>
    </source>
</evidence>
<protein>
    <submittedName>
        <fullName evidence="3">Uncharacterized protein</fullName>
    </submittedName>
</protein>
<comment type="caution">
    <text evidence="3">The sequence shown here is derived from an EMBL/GenBank/DDBJ whole genome shotgun (WGS) entry which is preliminary data.</text>
</comment>
<dbReference type="PANTHER" id="PTHR47510">
    <property type="entry name" value="REVERSE TRANSCRIPTASE DOMAIN-CONTAINING PROTEIN"/>
    <property type="match status" value="1"/>
</dbReference>
<feature type="region of interest" description="Disordered" evidence="2">
    <location>
        <begin position="326"/>
        <end position="351"/>
    </location>
</feature>
<dbReference type="Proteomes" id="UP001529510">
    <property type="component" value="Unassembled WGS sequence"/>
</dbReference>
<evidence type="ECO:0000313" key="4">
    <source>
        <dbReference type="Proteomes" id="UP001529510"/>
    </source>
</evidence>
<evidence type="ECO:0000256" key="2">
    <source>
        <dbReference type="SAM" id="MobiDB-lite"/>
    </source>
</evidence>
<dbReference type="EMBL" id="JAMKFB020000021">
    <property type="protein sequence ID" value="KAL0162011.1"/>
    <property type="molecule type" value="Genomic_DNA"/>
</dbReference>
<dbReference type="PANTHER" id="PTHR47510:SF3">
    <property type="entry name" value="ENDO_EXONUCLEASE_PHOSPHATASE DOMAIN-CONTAINING PROTEIN"/>
    <property type="match status" value="1"/>
</dbReference>
<dbReference type="AlphaFoldDB" id="A0ABD0NLB8"/>
<feature type="region of interest" description="Disordered" evidence="2">
    <location>
        <begin position="57"/>
        <end position="104"/>
    </location>
</feature>
<dbReference type="Gene3D" id="3.60.10.10">
    <property type="entry name" value="Endonuclease/exonuclease/phosphatase"/>
    <property type="match status" value="1"/>
</dbReference>
<feature type="compositionally biased region" description="Basic and acidic residues" evidence="2">
    <location>
        <begin position="338"/>
        <end position="351"/>
    </location>
</feature>
<feature type="coiled-coil region" evidence="1">
    <location>
        <begin position="127"/>
        <end position="154"/>
    </location>
</feature>
<keyword evidence="4" id="KW-1185">Reference proteome</keyword>